<organism evidence="2 3">
    <name type="scientific">Mikania micrantha</name>
    <name type="common">bitter vine</name>
    <dbReference type="NCBI Taxonomy" id="192012"/>
    <lineage>
        <taxon>Eukaryota</taxon>
        <taxon>Viridiplantae</taxon>
        <taxon>Streptophyta</taxon>
        <taxon>Embryophyta</taxon>
        <taxon>Tracheophyta</taxon>
        <taxon>Spermatophyta</taxon>
        <taxon>Magnoliopsida</taxon>
        <taxon>eudicotyledons</taxon>
        <taxon>Gunneridae</taxon>
        <taxon>Pentapetalae</taxon>
        <taxon>asterids</taxon>
        <taxon>campanulids</taxon>
        <taxon>Asterales</taxon>
        <taxon>Asteraceae</taxon>
        <taxon>Asteroideae</taxon>
        <taxon>Heliantheae alliance</taxon>
        <taxon>Eupatorieae</taxon>
        <taxon>Mikania</taxon>
    </lineage>
</organism>
<protein>
    <submittedName>
        <fullName evidence="2">Uncharacterized protein</fullName>
    </submittedName>
</protein>
<name>A0A5N6LDA1_9ASTR</name>
<proteinExistence type="predicted"/>
<dbReference type="EMBL" id="SZYD01001574">
    <property type="protein sequence ID" value="KAD0559594.1"/>
    <property type="molecule type" value="Genomic_DNA"/>
</dbReference>
<feature type="compositionally biased region" description="Basic and acidic residues" evidence="1">
    <location>
        <begin position="38"/>
        <end position="48"/>
    </location>
</feature>
<evidence type="ECO:0000313" key="2">
    <source>
        <dbReference type="EMBL" id="KAD0559594.1"/>
    </source>
</evidence>
<feature type="region of interest" description="Disordered" evidence="1">
    <location>
        <begin position="29"/>
        <end position="115"/>
    </location>
</feature>
<gene>
    <name evidence="2" type="ORF">E3N88_44072</name>
</gene>
<reference evidence="2 3" key="1">
    <citation type="submission" date="2019-05" db="EMBL/GenBank/DDBJ databases">
        <title>Mikania micrantha, genome provides insights into the molecular mechanism of rapid growth.</title>
        <authorList>
            <person name="Liu B."/>
        </authorList>
    </citation>
    <scope>NUCLEOTIDE SEQUENCE [LARGE SCALE GENOMIC DNA]</scope>
    <source>
        <strain evidence="2">NLD-2019</strain>
        <tissue evidence="2">Leaf</tissue>
    </source>
</reference>
<dbReference type="AlphaFoldDB" id="A0A5N6LDA1"/>
<keyword evidence="3" id="KW-1185">Reference proteome</keyword>
<dbReference type="Proteomes" id="UP000326396">
    <property type="component" value="Unassembled WGS sequence"/>
</dbReference>
<accession>A0A5N6LDA1</accession>
<evidence type="ECO:0000256" key="1">
    <source>
        <dbReference type="SAM" id="MobiDB-lite"/>
    </source>
</evidence>
<comment type="caution">
    <text evidence="2">The sequence shown here is derived from an EMBL/GenBank/DDBJ whole genome shotgun (WGS) entry which is preliminary data.</text>
</comment>
<evidence type="ECO:0000313" key="3">
    <source>
        <dbReference type="Proteomes" id="UP000326396"/>
    </source>
</evidence>
<sequence>MLPKSINGNKYMSYVFGSYKGKYKSVLSSPNRHIGYTDAEHGSGEKAEVPVSKRLGDGNGSETSGKRESAKGSAGDCCQGSGEELADQLRAHQRRRFAGGTHHTPGAGLAGARRS</sequence>